<feature type="compositionally biased region" description="Polar residues" evidence="2">
    <location>
        <begin position="119"/>
        <end position="145"/>
    </location>
</feature>
<dbReference type="SUPFAM" id="SSF47113">
    <property type="entry name" value="Histone-fold"/>
    <property type="match status" value="1"/>
</dbReference>
<reference evidence="5" key="2">
    <citation type="submission" date="2023-11" db="UniProtKB">
        <authorList>
            <consortium name="WormBaseParasite"/>
        </authorList>
    </citation>
    <scope>IDENTIFICATION</scope>
</reference>
<feature type="region of interest" description="Disordered" evidence="2">
    <location>
        <begin position="278"/>
        <end position="304"/>
    </location>
</feature>
<dbReference type="GO" id="GO:0000786">
    <property type="term" value="C:nucleosome"/>
    <property type="evidence" value="ECO:0007669"/>
    <property type="project" value="InterPro"/>
</dbReference>
<sequence length="304" mass="34686">MDDLSDPVYESTPKNYRKRSTRKTNFATPHVPLAGGGIKKARVAIEQLNFSNQAAPLDEQSVVNTNVSSSRRSVNKQLAQPRRVTSTANKSRQNNWMYVNRKETSKSNSRRVSPVRNRLSQSSGRNLKLVQKQQSSRTTGTAQNDKQIRPKKRAAQYSVALKEIRAFQRSTNLLLRKLPFARLVRSITVRTLGPSYLSFHWQAICFLALQEAAEAFIVHLFECAQRCAIHAKRITVMSKDIQLVTHLQNIPTSSQFTHYHHTIQSQQLQLAHLKSIKSKHSSQRRRKNHSQESDVDEDDTDDTS</sequence>
<evidence type="ECO:0000256" key="2">
    <source>
        <dbReference type="SAM" id="MobiDB-lite"/>
    </source>
</evidence>
<dbReference type="GO" id="GO:0003677">
    <property type="term" value="F:DNA binding"/>
    <property type="evidence" value="ECO:0007669"/>
    <property type="project" value="InterPro"/>
</dbReference>
<dbReference type="PANTHER" id="PTHR45810">
    <property type="entry name" value="HISTONE H3.2"/>
    <property type="match status" value="1"/>
</dbReference>
<comment type="similarity">
    <text evidence="1">Belongs to the histone H3 family.</text>
</comment>
<feature type="region of interest" description="Disordered" evidence="2">
    <location>
        <begin position="1"/>
        <end position="28"/>
    </location>
</feature>
<dbReference type="Gene3D" id="1.10.20.10">
    <property type="entry name" value="Histone, subunit A"/>
    <property type="match status" value="1"/>
</dbReference>
<dbReference type="WBParaSite" id="SRDH1_86000.1">
    <property type="protein sequence ID" value="SRDH1_86000.1"/>
    <property type="gene ID" value="SRDH1_86000"/>
</dbReference>
<dbReference type="GO" id="GO:0030527">
    <property type="term" value="F:structural constituent of chromatin"/>
    <property type="evidence" value="ECO:0007669"/>
    <property type="project" value="InterPro"/>
</dbReference>
<keyword evidence="4" id="KW-1185">Reference proteome</keyword>
<reference evidence="4" key="1">
    <citation type="submission" date="2022-06" db="EMBL/GenBank/DDBJ databases">
        <authorList>
            <person name="Berger JAMES D."/>
            <person name="Berger JAMES D."/>
        </authorList>
    </citation>
    <scope>NUCLEOTIDE SEQUENCE [LARGE SCALE GENOMIC DNA]</scope>
</reference>
<dbReference type="SMART" id="SM00428">
    <property type="entry name" value="H3"/>
    <property type="match status" value="1"/>
</dbReference>
<protein>
    <recommendedName>
        <fullName evidence="3">Core Histone H2A/H2B/H3 domain-containing protein</fullName>
    </recommendedName>
</protein>
<evidence type="ECO:0000256" key="1">
    <source>
        <dbReference type="ARBA" id="ARBA00010343"/>
    </source>
</evidence>
<dbReference type="CDD" id="cd22911">
    <property type="entry name" value="HFD_H3"/>
    <property type="match status" value="1"/>
</dbReference>
<dbReference type="InterPro" id="IPR000164">
    <property type="entry name" value="Histone_H3/CENP-A"/>
</dbReference>
<evidence type="ECO:0000313" key="5">
    <source>
        <dbReference type="WBParaSite" id="SRDH1_86000.1"/>
    </source>
</evidence>
<feature type="region of interest" description="Disordered" evidence="2">
    <location>
        <begin position="64"/>
        <end position="153"/>
    </location>
</feature>
<feature type="compositionally biased region" description="Acidic residues" evidence="2">
    <location>
        <begin position="293"/>
        <end position="304"/>
    </location>
</feature>
<dbReference type="AlphaFoldDB" id="A0AA85GC61"/>
<dbReference type="Pfam" id="PF00125">
    <property type="entry name" value="Histone"/>
    <property type="match status" value="1"/>
</dbReference>
<dbReference type="InterPro" id="IPR009072">
    <property type="entry name" value="Histone-fold"/>
</dbReference>
<feature type="domain" description="Core Histone H2A/H2B/H3" evidence="3">
    <location>
        <begin position="158"/>
        <end position="246"/>
    </location>
</feature>
<dbReference type="InterPro" id="IPR007125">
    <property type="entry name" value="H2A/H2B/H3"/>
</dbReference>
<dbReference type="Proteomes" id="UP000050792">
    <property type="component" value="Unassembled WGS sequence"/>
</dbReference>
<accession>A0AA85GC61</accession>
<proteinExistence type="inferred from homology"/>
<feature type="compositionally biased region" description="Low complexity" evidence="2">
    <location>
        <begin position="106"/>
        <end position="118"/>
    </location>
</feature>
<evidence type="ECO:0000313" key="4">
    <source>
        <dbReference type="Proteomes" id="UP000050792"/>
    </source>
</evidence>
<name>A0AA85GC61_9TREM</name>
<dbReference type="GO" id="GO:0046982">
    <property type="term" value="F:protein heterodimerization activity"/>
    <property type="evidence" value="ECO:0007669"/>
    <property type="project" value="InterPro"/>
</dbReference>
<feature type="compositionally biased region" description="Basic residues" evidence="2">
    <location>
        <begin position="278"/>
        <end position="288"/>
    </location>
</feature>
<evidence type="ECO:0000259" key="3">
    <source>
        <dbReference type="Pfam" id="PF00125"/>
    </source>
</evidence>
<organism evidence="4 5">
    <name type="scientific">Schistosoma rodhaini</name>
    <dbReference type="NCBI Taxonomy" id="6188"/>
    <lineage>
        <taxon>Eukaryota</taxon>
        <taxon>Metazoa</taxon>
        <taxon>Spiralia</taxon>
        <taxon>Lophotrochozoa</taxon>
        <taxon>Platyhelminthes</taxon>
        <taxon>Trematoda</taxon>
        <taxon>Digenea</taxon>
        <taxon>Strigeidida</taxon>
        <taxon>Schistosomatoidea</taxon>
        <taxon>Schistosomatidae</taxon>
        <taxon>Schistosoma</taxon>
    </lineage>
</organism>
<feature type="compositionally biased region" description="Polar residues" evidence="2">
    <location>
        <begin position="83"/>
        <end position="97"/>
    </location>
</feature>
<dbReference type="PANTHER" id="PTHR45810:SF1">
    <property type="entry name" value="HISTONE H3-LIKE CENTROMERIC PROTEIN A"/>
    <property type="match status" value="1"/>
</dbReference>